<dbReference type="PANTHER" id="PTHR13887:SF41">
    <property type="entry name" value="THIOREDOXIN SUPERFAMILY PROTEIN"/>
    <property type="match status" value="1"/>
</dbReference>
<organism evidence="2 4">
    <name type="scientific">Metarhizium rileyi (strain RCEF 4871)</name>
    <name type="common">Nomuraea rileyi</name>
    <dbReference type="NCBI Taxonomy" id="1649241"/>
    <lineage>
        <taxon>Eukaryota</taxon>
        <taxon>Fungi</taxon>
        <taxon>Dikarya</taxon>
        <taxon>Ascomycota</taxon>
        <taxon>Pezizomycotina</taxon>
        <taxon>Sordariomycetes</taxon>
        <taxon>Hypocreomycetidae</taxon>
        <taxon>Hypocreales</taxon>
        <taxon>Clavicipitaceae</taxon>
        <taxon>Metarhizium</taxon>
    </lineage>
</organism>
<dbReference type="OMA" id="IRWHAFQ"/>
<evidence type="ECO:0000313" key="5">
    <source>
        <dbReference type="Proteomes" id="UP000317257"/>
    </source>
</evidence>
<evidence type="ECO:0000313" key="4">
    <source>
        <dbReference type="Proteomes" id="UP000243498"/>
    </source>
</evidence>
<protein>
    <submittedName>
        <fullName evidence="2">DSBA oxidoreductase</fullName>
    </submittedName>
</protein>
<dbReference type="EMBL" id="AZHC01000002">
    <property type="protein sequence ID" value="OAA50560.1"/>
    <property type="molecule type" value="Genomic_DNA"/>
</dbReference>
<dbReference type="Proteomes" id="UP000317257">
    <property type="component" value="Unassembled WGS sequence"/>
</dbReference>
<accession>A0A5C6GF26</accession>
<dbReference type="CDD" id="cd03024">
    <property type="entry name" value="DsbA_FrnE"/>
    <property type="match status" value="1"/>
</dbReference>
<dbReference type="PANTHER" id="PTHR13887">
    <property type="entry name" value="GLUTATHIONE S-TRANSFERASE KAPPA"/>
    <property type="match status" value="1"/>
</dbReference>
<reference evidence="3" key="3">
    <citation type="journal article" date="2019" name="Microbiol. Resour. Announc.">
        <title>Genome Sequence of Metarhizium rileyi, a Microbial Control Agent for Lepidoptera.</title>
        <authorList>
            <person name="Binneck E."/>
            <person name="Lastra C.C.L."/>
            <person name="Sosa-Gomez D.R."/>
        </authorList>
    </citation>
    <scope>NUCLEOTIDE SEQUENCE</scope>
    <source>
        <strain evidence="3">Cep018-CH2</strain>
    </source>
</reference>
<comment type="caution">
    <text evidence="2">The sequence shown here is derived from an EMBL/GenBank/DDBJ whole genome shotgun (WGS) entry which is preliminary data.</text>
</comment>
<dbReference type="GO" id="GO:0016491">
    <property type="term" value="F:oxidoreductase activity"/>
    <property type="evidence" value="ECO:0007669"/>
    <property type="project" value="InterPro"/>
</dbReference>
<sequence>MTVFNITIISDTVCPFCYLGRARLARAITIYRKTVPGGSSSTFNIRWHAYRLDLEPPTESALVTDVAARKFGADRLVAKRARMSQLGAQEGFTFTFGGRIGNTHDSHRVIQLGRTKGAEVEDRVAMAVMKMFFEEDGDITSRDDLARAAETAGIPGPETKAWLEGAAGVREVDGEVEEAYARGYKGVPTFIINGKHEVDGAADVSDFLEMFALAKDEENATKVETQSTDWCIDSACAL</sequence>
<evidence type="ECO:0000313" key="3">
    <source>
        <dbReference type="EMBL" id="TWU75924.1"/>
    </source>
</evidence>
<dbReference type="InterPro" id="IPR036249">
    <property type="entry name" value="Thioredoxin-like_sf"/>
</dbReference>
<dbReference type="Gene3D" id="3.40.30.10">
    <property type="entry name" value="Glutaredoxin"/>
    <property type="match status" value="1"/>
</dbReference>
<dbReference type="InterPro" id="IPR001853">
    <property type="entry name" value="DSBA-like_thioredoxin_dom"/>
</dbReference>
<reference evidence="5" key="2">
    <citation type="submission" date="2018-12" db="EMBL/GenBank/DDBJ databases">
        <title>The complete genome of Metarhizium rileyi, a key fungal pathogen of Lepidoptera.</title>
        <authorList>
            <person name="Binneck E."/>
            <person name="Lastra C.C.L."/>
            <person name="Sosa-Gomez D.R."/>
        </authorList>
    </citation>
    <scope>NUCLEOTIDE SEQUENCE [LARGE SCALE GENOMIC DNA]</scope>
    <source>
        <strain evidence="5">Cep018-CH2</strain>
    </source>
</reference>
<dbReference type="Pfam" id="PF01323">
    <property type="entry name" value="DSBA"/>
    <property type="match status" value="1"/>
</dbReference>
<name>A0A162M4J4_METRR</name>
<evidence type="ECO:0000259" key="1">
    <source>
        <dbReference type="Pfam" id="PF01323"/>
    </source>
</evidence>
<dbReference type="AlphaFoldDB" id="A0A162M4J4"/>
<keyword evidence="4" id="KW-1185">Reference proteome</keyword>
<evidence type="ECO:0000313" key="2">
    <source>
        <dbReference type="EMBL" id="OAA50560.1"/>
    </source>
</evidence>
<dbReference type="OrthoDB" id="1930760at2759"/>
<proteinExistence type="predicted"/>
<feature type="domain" description="DSBA-like thioredoxin" evidence="1">
    <location>
        <begin position="6"/>
        <end position="209"/>
    </location>
</feature>
<dbReference type="Proteomes" id="UP000243498">
    <property type="component" value="Unassembled WGS sequence"/>
</dbReference>
<reference evidence="2 4" key="1">
    <citation type="journal article" date="2016" name="Genome Biol. Evol.">
        <title>Divergent and convergent evolution of fungal pathogenicity.</title>
        <authorList>
            <person name="Shang Y."/>
            <person name="Xiao G."/>
            <person name="Zheng P."/>
            <person name="Cen K."/>
            <person name="Zhan S."/>
            <person name="Wang C."/>
        </authorList>
    </citation>
    <scope>NUCLEOTIDE SEQUENCE [LARGE SCALE GENOMIC DNA]</scope>
    <source>
        <strain evidence="2 4">RCEF 4871</strain>
    </source>
</reference>
<gene>
    <name evidence="3" type="ORF">ED733_006251</name>
    <name evidence="2" type="ORF">NOR_01010</name>
</gene>
<dbReference type="EMBL" id="SBHS01000006">
    <property type="protein sequence ID" value="TWU75924.1"/>
    <property type="molecule type" value="Genomic_DNA"/>
</dbReference>
<dbReference type="SUPFAM" id="SSF52833">
    <property type="entry name" value="Thioredoxin-like"/>
    <property type="match status" value="1"/>
</dbReference>
<accession>A0A162M4J4</accession>